<dbReference type="AlphaFoldDB" id="A0A3S5B359"/>
<protein>
    <submittedName>
        <fullName evidence="2">Uncharacterized protein</fullName>
    </submittedName>
</protein>
<keyword evidence="3" id="KW-1185">Reference proteome</keyword>
<comment type="caution">
    <text evidence="2">The sequence shown here is derived from an EMBL/GenBank/DDBJ whole genome shotgun (WGS) entry which is preliminary data.</text>
</comment>
<reference evidence="2" key="1">
    <citation type="submission" date="2018-11" db="EMBL/GenBank/DDBJ databases">
        <authorList>
            <consortium name="Pathogen Informatics"/>
        </authorList>
    </citation>
    <scope>NUCLEOTIDE SEQUENCE</scope>
</reference>
<dbReference type="Proteomes" id="UP000784294">
    <property type="component" value="Unassembled WGS sequence"/>
</dbReference>
<evidence type="ECO:0000256" key="1">
    <source>
        <dbReference type="SAM" id="MobiDB-lite"/>
    </source>
</evidence>
<evidence type="ECO:0000313" key="3">
    <source>
        <dbReference type="Proteomes" id="UP000784294"/>
    </source>
</evidence>
<organism evidence="2 3">
    <name type="scientific">Protopolystoma xenopodis</name>
    <dbReference type="NCBI Taxonomy" id="117903"/>
    <lineage>
        <taxon>Eukaryota</taxon>
        <taxon>Metazoa</taxon>
        <taxon>Spiralia</taxon>
        <taxon>Lophotrochozoa</taxon>
        <taxon>Platyhelminthes</taxon>
        <taxon>Monogenea</taxon>
        <taxon>Polyopisthocotylea</taxon>
        <taxon>Polystomatidea</taxon>
        <taxon>Polystomatidae</taxon>
        <taxon>Protopolystoma</taxon>
    </lineage>
</organism>
<feature type="region of interest" description="Disordered" evidence="1">
    <location>
        <begin position="105"/>
        <end position="136"/>
    </location>
</feature>
<feature type="compositionally biased region" description="Polar residues" evidence="1">
    <location>
        <begin position="108"/>
        <end position="120"/>
    </location>
</feature>
<evidence type="ECO:0000313" key="2">
    <source>
        <dbReference type="EMBL" id="VEL35069.1"/>
    </source>
</evidence>
<name>A0A3S5B359_9PLAT</name>
<accession>A0A3S5B359</accession>
<dbReference type="EMBL" id="CAAALY010249017">
    <property type="protein sequence ID" value="VEL35069.1"/>
    <property type="molecule type" value="Genomic_DNA"/>
</dbReference>
<sequence>MVIGMIPCIGARHMKEESSALFHRILRRSFRGQHPQVCSCKVIRRPILVGSAFQSLHHTLSIRESRQPQRQIFECTNNWNAFQTKLTSPFVKVSSSSRRTSKVVSQSLGGSCNQGQSPFSRTPDYLAPRHGRGPVEGRWREEGHVQREGTKMRFNQTSIQPSTPCPAAWASAADRFTPSKKWANYHAQRKHQQVQNRLATDWRGNFQETRQQQSNNRITTNSYVIDVVTLPKINNLFTPIPHQGTTALALVSMHWFCRYRLSVPSVQSVQPSHLRRLLLPRLFLNPPSHPLAFISSFPVPDSLQEGIFWLKPTREYKAGIGMEVAQGKD</sequence>
<proteinExistence type="predicted"/>
<gene>
    <name evidence="2" type="ORF">PXEA_LOCUS28509</name>
</gene>